<dbReference type="RefSeq" id="WP_095617264.1">
    <property type="nucleotide sequence ID" value="NZ_NSKD01000003.1"/>
</dbReference>
<reference evidence="9 10" key="1">
    <citation type="submission" date="2017-08" db="EMBL/GenBank/DDBJ databases">
        <title>Halovibrio sewagensis sp. nov., isolated from wastewater of high salinity.</title>
        <authorList>
            <person name="Dong X."/>
            <person name="Zhang G."/>
        </authorList>
    </citation>
    <scope>NUCLEOTIDE SEQUENCE [LARGE SCALE GENOMIC DNA]</scope>
    <source>
        <strain evidence="9 10">YL5-2</strain>
    </source>
</reference>
<dbReference type="InterPro" id="IPR050980">
    <property type="entry name" value="2C_sensor_his_kinase"/>
</dbReference>
<evidence type="ECO:0000313" key="9">
    <source>
        <dbReference type="EMBL" id="PAU80422.1"/>
    </source>
</evidence>
<keyword evidence="5 9" id="KW-0418">Kinase</keyword>
<keyword evidence="4" id="KW-0808">Transferase</keyword>
<dbReference type="EMBL" id="NSKD01000003">
    <property type="protein sequence ID" value="PAU80422.1"/>
    <property type="molecule type" value="Genomic_DNA"/>
</dbReference>
<dbReference type="PANTHER" id="PTHR44936">
    <property type="entry name" value="SENSOR PROTEIN CREC"/>
    <property type="match status" value="1"/>
</dbReference>
<evidence type="ECO:0000256" key="3">
    <source>
        <dbReference type="ARBA" id="ARBA00022553"/>
    </source>
</evidence>
<dbReference type="PROSITE" id="PS50109">
    <property type="entry name" value="HIS_KIN"/>
    <property type="match status" value="1"/>
</dbReference>
<dbReference type="InterPro" id="IPR003594">
    <property type="entry name" value="HATPase_dom"/>
</dbReference>
<comment type="catalytic activity">
    <reaction evidence="1">
        <text>ATP + protein L-histidine = ADP + protein N-phospho-L-histidine.</text>
        <dbReference type="EC" id="2.7.13.3"/>
    </reaction>
</comment>
<keyword evidence="7" id="KW-0812">Transmembrane</keyword>
<evidence type="ECO:0000313" key="10">
    <source>
        <dbReference type="Proteomes" id="UP000218896"/>
    </source>
</evidence>
<accession>A0A2A2F743</accession>
<dbReference type="SUPFAM" id="SSF55874">
    <property type="entry name" value="ATPase domain of HSP90 chaperone/DNA topoisomerase II/histidine kinase"/>
    <property type="match status" value="1"/>
</dbReference>
<dbReference type="Gene3D" id="3.30.565.10">
    <property type="entry name" value="Histidine kinase-like ATPase, C-terminal domain"/>
    <property type="match status" value="1"/>
</dbReference>
<dbReference type="PANTHER" id="PTHR44936:SF9">
    <property type="entry name" value="SENSOR PROTEIN CREC"/>
    <property type="match status" value="1"/>
</dbReference>
<dbReference type="Pfam" id="PF02518">
    <property type="entry name" value="HATPase_c"/>
    <property type="match status" value="1"/>
</dbReference>
<dbReference type="AlphaFoldDB" id="A0A2A2F743"/>
<keyword evidence="3" id="KW-0597">Phosphoprotein</keyword>
<evidence type="ECO:0000256" key="4">
    <source>
        <dbReference type="ARBA" id="ARBA00022679"/>
    </source>
</evidence>
<gene>
    <name evidence="9" type="ORF">CK501_08215</name>
</gene>
<dbReference type="InterPro" id="IPR036890">
    <property type="entry name" value="HATPase_C_sf"/>
</dbReference>
<protein>
    <recommendedName>
        <fullName evidence="2">histidine kinase</fullName>
        <ecNumber evidence="2">2.7.13.3</ecNumber>
    </recommendedName>
</protein>
<evidence type="ECO:0000256" key="5">
    <source>
        <dbReference type="ARBA" id="ARBA00022777"/>
    </source>
</evidence>
<keyword evidence="7" id="KW-0472">Membrane</keyword>
<organism evidence="9 10">
    <name type="scientific">Halovibrio salipaludis</name>
    <dbReference type="NCBI Taxonomy" id="2032626"/>
    <lineage>
        <taxon>Bacteria</taxon>
        <taxon>Pseudomonadati</taxon>
        <taxon>Pseudomonadota</taxon>
        <taxon>Gammaproteobacteria</taxon>
        <taxon>Oceanospirillales</taxon>
        <taxon>Halomonadaceae</taxon>
        <taxon>Halovibrio</taxon>
    </lineage>
</organism>
<keyword evidence="10" id="KW-1185">Reference proteome</keyword>
<evidence type="ECO:0000256" key="6">
    <source>
        <dbReference type="ARBA" id="ARBA00023012"/>
    </source>
</evidence>
<evidence type="ECO:0000256" key="7">
    <source>
        <dbReference type="SAM" id="Phobius"/>
    </source>
</evidence>
<comment type="caution">
    <text evidence="9">The sequence shown here is derived from an EMBL/GenBank/DDBJ whole genome shotgun (WGS) entry which is preliminary data.</text>
</comment>
<sequence>MADNRDDRPNDRIQPVRFPFLGTLGGLLAISWLLLLLDPAVASFYSVPSVLLQPEWRYGALALFVALILADMRRYHRERRQQDADLQALRAQVHSLWQDRKQLQLKAHTYSDHADKLKRFISDKLLEYIEYDEKFLHFKSIAAEVRHNGVISFDRVRTALEGALTDAEEAADEARAQPLRAAEDAMRYLWDLLDLSTADNLALHIGNRLCECEEHYYQRMLGEDDGNADELPPPPVYDPGRAAWRALGQVSQKPLEEPAEGTPWALNDGQWYADLQPTGTLLGTENHLVLLLENLLKNAQFHARKRGYSSPFAPVTLQLREERGNALIRVYNRGPHIRDEDRPNLFQLGFSTRRAREHQGRGLGLYFVNEIVKGYEGQITVHNIETPATQYAVRVALSDGNVVTELVDVAVESGKPSCRSPEGEWQGQMEWTFEAPVESVEVTTTDDREQPTQRLADFEAKGKQQRFDPGHPERPRWRLSLTPKRNAHRLSFEPLAIDGVEFEIRLPTAQQRLDNTELGLDDDIDAEVERLDEHFQPPDSSASR</sequence>
<dbReference type="EC" id="2.7.13.3" evidence="2"/>
<keyword evidence="6" id="KW-0902">Two-component regulatory system</keyword>
<dbReference type="SMART" id="SM00387">
    <property type="entry name" value="HATPase_c"/>
    <property type="match status" value="1"/>
</dbReference>
<feature type="transmembrane region" description="Helical" evidence="7">
    <location>
        <begin position="18"/>
        <end position="36"/>
    </location>
</feature>
<dbReference type="GO" id="GO:0004673">
    <property type="term" value="F:protein histidine kinase activity"/>
    <property type="evidence" value="ECO:0007669"/>
    <property type="project" value="UniProtKB-EC"/>
</dbReference>
<dbReference type="InterPro" id="IPR005467">
    <property type="entry name" value="His_kinase_dom"/>
</dbReference>
<evidence type="ECO:0000256" key="2">
    <source>
        <dbReference type="ARBA" id="ARBA00012438"/>
    </source>
</evidence>
<dbReference type="OrthoDB" id="9804645at2"/>
<evidence type="ECO:0000259" key="8">
    <source>
        <dbReference type="PROSITE" id="PS50109"/>
    </source>
</evidence>
<name>A0A2A2F743_9GAMM</name>
<proteinExistence type="predicted"/>
<dbReference type="GO" id="GO:0000160">
    <property type="term" value="P:phosphorelay signal transduction system"/>
    <property type="evidence" value="ECO:0007669"/>
    <property type="project" value="UniProtKB-KW"/>
</dbReference>
<evidence type="ECO:0000256" key="1">
    <source>
        <dbReference type="ARBA" id="ARBA00000085"/>
    </source>
</evidence>
<keyword evidence="7" id="KW-1133">Transmembrane helix</keyword>
<feature type="domain" description="Histidine kinase" evidence="8">
    <location>
        <begin position="281"/>
        <end position="399"/>
    </location>
</feature>
<dbReference type="Proteomes" id="UP000218896">
    <property type="component" value="Unassembled WGS sequence"/>
</dbReference>